<dbReference type="EMBL" id="JACIEH010000001">
    <property type="protein sequence ID" value="MBB4098168.1"/>
    <property type="molecule type" value="Genomic_DNA"/>
</dbReference>
<feature type="domain" description="Gylcosyl hydrolase 115 C-terminal" evidence="1">
    <location>
        <begin position="4"/>
        <end position="122"/>
    </location>
</feature>
<evidence type="ECO:0000313" key="2">
    <source>
        <dbReference type="EMBL" id="MBB4098168.1"/>
    </source>
</evidence>
<accession>A0A7W6NWF4</accession>
<dbReference type="PANTHER" id="PTHR37842:SF2">
    <property type="entry name" value="GYLCOSYL HYDROLASE 115 C-TERMINAL DOMAIN-CONTAINING PROTEIN"/>
    <property type="match status" value="1"/>
</dbReference>
<name>A0A7W6NWF4_9SPHN</name>
<proteinExistence type="predicted"/>
<gene>
    <name evidence="2" type="ORF">GGR46_001701</name>
</gene>
<comment type="caution">
    <text evidence="2">The sequence shown here is derived from an EMBL/GenBank/DDBJ whole genome shotgun (WGS) entry which is preliminary data.</text>
</comment>
<reference evidence="2 3" key="1">
    <citation type="submission" date="2020-08" db="EMBL/GenBank/DDBJ databases">
        <title>Genomic Encyclopedia of Type Strains, Phase IV (KMG-IV): sequencing the most valuable type-strain genomes for metagenomic binning, comparative biology and taxonomic classification.</title>
        <authorList>
            <person name="Goeker M."/>
        </authorList>
    </citation>
    <scope>NUCLEOTIDE SEQUENCE [LARGE SCALE GENOMIC DNA]</scope>
    <source>
        <strain evidence="2 3">DSM 101806</strain>
    </source>
</reference>
<dbReference type="Pfam" id="PF17829">
    <property type="entry name" value="GH115_C"/>
    <property type="match status" value="1"/>
</dbReference>
<dbReference type="Proteomes" id="UP000557392">
    <property type="component" value="Unassembled WGS sequence"/>
</dbReference>
<dbReference type="PANTHER" id="PTHR37842">
    <property type="match status" value="1"/>
</dbReference>
<evidence type="ECO:0000259" key="1">
    <source>
        <dbReference type="Pfam" id="PF17829"/>
    </source>
</evidence>
<protein>
    <recommendedName>
        <fullName evidence="1">Gylcosyl hydrolase 115 C-terminal domain-containing protein</fullName>
    </recommendedName>
</protein>
<dbReference type="AlphaFoldDB" id="A0A7W6NWF4"/>
<keyword evidence="3" id="KW-1185">Reference proteome</keyword>
<sequence length="124" mass="13057">MADGVRLEYAVPVAKAGDLNVQLILVPTLGTGADGKLRVGVSIDDGPVEVLTDLLTPAPNAADSQPKRDWNKAVEDNARTLTAHFPGVAAGRHVLKVWRIDDNVVLQRIVVGTGALPGNYLGGR</sequence>
<evidence type="ECO:0000313" key="3">
    <source>
        <dbReference type="Proteomes" id="UP000557392"/>
    </source>
</evidence>
<organism evidence="2 3">
    <name type="scientific">Sphingomonas kyeonggiensis</name>
    <dbReference type="NCBI Taxonomy" id="1268553"/>
    <lineage>
        <taxon>Bacteria</taxon>
        <taxon>Pseudomonadati</taxon>
        <taxon>Pseudomonadota</taxon>
        <taxon>Alphaproteobacteria</taxon>
        <taxon>Sphingomonadales</taxon>
        <taxon>Sphingomonadaceae</taxon>
        <taxon>Sphingomonas</taxon>
    </lineage>
</organism>
<dbReference type="InterPro" id="IPR041437">
    <property type="entry name" value="GH115_C"/>
</dbReference>
<dbReference type="Gene3D" id="2.60.120.1620">
    <property type="match status" value="1"/>
</dbReference>